<evidence type="ECO:0000256" key="4">
    <source>
        <dbReference type="SAM" id="Phobius"/>
    </source>
</evidence>
<protein>
    <submittedName>
        <fullName evidence="7">Tyrosine-protein kinase RYK-like</fullName>
    </submittedName>
</protein>
<keyword evidence="4" id="KW-1133">Transmembrane helix</keyword>
<keyword evidence="4" id="KW-0472">Membrane</keyword>
<gene>
    <name evidence="7" type="primary">LOC104951754</name>
</gene>
<feature type="domain" description="WIF" evidence="5">
    <location>
        <begin position="1"/>
        <end position="115"/>
    </location>
</feature>
<dbReference type="Pfam" id="PF02019">
    <property type="entry name" value="WIF"/>
    <property type="match status" value="1"/>
</dbReference>
<dbReference type="InterPro" id="IPR038677">
    <property type="entry name" value="WIF_sf"/>
</dbReference>
<dbReference type="Gene3D" id="2.60.40.2170">
    <property type="entry name" value="Wnt, WIF domain"/>
    <property type="match status" value="1"/>
</dbReference>
<keyword evidence="2" id="KW-0325">Glycoprotein</keyword>
<keyword evidence="1" id="KW-0732">Signal</keyword>
<evidence type="ECO:0000256" key="2">
    <source>
        <dbReference type="ARBA" id="ARBA00023180"/>
    </source>
</evidence>
<dbReference type="PROSITE" id="PS50814">
    <property type="entry name" value="WIF"/>
    <property type="match status" value="1"/>
</dbReference>
<dbReference type="RefSeq" id="XP_010776788.1">
    <property type="nucleotide sequence ID" value="XM_010778486.1"/>
</dbReference>
<dbReference type="FunFam" id="2.60.40.2170:FF:000002">
    <property type="entry name" value="Tyrosine-protein kinase RYK"/>
    <property type="match status" value="1"/>
</dbReference>
<evidence type="ECO:0000256" key="1">
    <source>
        <dbReference type="ARBA" id="ARBA00022729"/>
    </source>
</evidence>
<feature type="compositionally biased region" description="Low complexity" evidence="3">
    <location>
        <begin position="185"/>
        <end position="202"/>
    </location>
</feature>
<dbReference type="GeneID" id="104951754"/>
<reference evidence="7" key="1">
    <citation type="submission" date="2025-08" db="UniProtKB">
        <authorList>
            <consortium name="RefSeq"/>
        </authorList>
    </citation>
    <scope>IDENTIFICATION</scope>
    <source>
        <tissue evidence="7">Muscle</tissue>
    </source>
</reference>
<proteinExistence type="predicted"/>
<sequence length="224" mass="25244">LDAELYYVRDDVVNHYALSFTLPVPSETNSLHFSWHSKTKVDYRLGFQMDNDVAMNEPRSNISIQGEVPRVPSVFRVDLFCSGRVDGEAVLTVQLNLTIRANNYTVLNFKRRKMCYKRIDSDPKFPLSNKTHPQPEYGVTAPTTSTQVFYISVSVCCIVIFLVAIILAILHLHSMKRVEMEDSVSDSGSSQGLSQPSTQTTQYLRADTPNNAAPVTSKAFYSFF</sequence>
<dbReference type="KEGG" id="ncc:104951754"/>
<name>A0A6I9NP87_9TELE</name>
<organism evidence="6 7">
    <name type="scientific">Notothenia coriiceps</name>
    <name type="common">black rockcod</name>
    <dbReference type="NCBI Taxonomy" id="8208"/>
    <lineage>
        <taxon>Eukaryota</taxon>
        <taxon>Metazoa</taxon>
        <taxon>Chordata</taxon>
        <taxon>Craniata</taxon>
        <taxon>Vertebrata</taxon>
        <taxon>Euteleostomi</taxon>
        <taxon>Actinopterygii</taxon>
        <taxon>Neopterygii</taxon>
        <taxon>Teleostei</taxon>
        <taxon>Neoteleostei</taxon>
        <taxon>Acanthomorphata</taxon>
        <taxon>Eupercaria</taxon>
        <taxon>Perciformes</taxon>
        <taxon>Notothenioidei</taxon>
        <taxon>Nototheniidae</taxon>
        <taxon>Notothenia</taxon>
    </lineage>
</organism>
<dbReference type="AlphaFoldDB" id="A0A6I9NP87"/>
<keyword evidence="6" id="KW-1185">Reference proteome</keyword>
<dbReference type="OrthoDB" id="4062651at2759"/>
<feature type="region of interest" description="Disordered" evidence="3">
    <location>
        <begin position="183"/>
        <end position="210"/>
    </location>
</feature>
<dbReference type="SMART" id="SM00469">
    <property type="entry name" value="WIF"/>
    <property type="match status" value="1"/>
</dbReference>
<evidence type="ECO:0000259" key="5">
    <source>
        <dbReference type="PROSITE" id="PS50814"/>
    </source>
</evidence>
<dbReference type="Proteomes" id="UP000504611">
    <property type="component" value="Unplaced"/>
</dbReference>
<dbReference type="InterPro" id="IPR003306">
    <property type="entry name" value="WIF"/>
</dbReference>
<keyword evidence="4" id="KW-0812">Transmembrane</keyword>
<evidence type="ECO:0000313" key="7">
    <source>
        <dbReference type="RefSeq" id="XP_010776788.1"/>
    </source>
</evidence>
<evidence type="ECO:0000313" key="6">
    <source>
        <dbReference type="Proteomes" id="UP000504611"/>
    </source>
</evidence>
<evidence type="ECO:0000256" key="3">
    <source>
        <dbReference type="SAM" id="MobiDB-lite"/>
    </source>
</evidence>
<feature type="non-terminal residue" evidence="7">
    <location>
        <position position="1"/>
    </location>
</feature>
<feature type="transmembrane region" description="Helical" evidence="4">
    <location>
        <begin position="148"/>
        <end position="170"/>
    </location>
</feature>
<accession>A0A6I9NP87</accession>